<evidence type="ECO:0000256" key="1">
    <source>
        <dbReference type="SAM" id="MobiDB-lite"/>
    </source>
</evidence>
<organism evidence="2 3">
    <name type="scientific">Beauveria asiatica</name>
    <dbReference type="NCBI Taxonomy" id="1069075"/>
    <lineage>
        <taxon>Eukaryota</taxon>
        <taxon>Fungi</taxon>
        <taxon>Dikarya</taxon>
        <taxon>Ascomycota</taxon>
        <taxon>Pezizomycotina</taxon>
        <taxon>Sordariomycetes</taxon>
        <taxon>Hypocreomycetidae</taxon>
        <taxon>Hypocreales</taxon>
        <taxon>Cordycipitaceae</taxon>
        <taxon>Beauveria</taxon>
    </lineage>
</organism>
<sequence length="292" mass="32135">MAPLIAQTIGLGTCSEHLQLMAMWNNLAILCLALANQSPDPAGSSLWNGPSSVLAWCARVEVPNAEAHLSVWLAESQQICAQHERRFRHTRSSKQLNSDVVSAKSCGTTGPILGRDRVQENRSLPDDSRYSSVRTHLPQNDERFNSASFDRASRTRGITAAAKIRHKPPLSRLLIPRYEKSLVVFCMDRASSYCREDHRNQGGEICLVTLPHPWGIPSQINQERIGQFLETFSGEASAVNYACTPYGNQKHVSATMSQLLLSTSGWFAALWQITMQGVASLPVTCSSTTARA</sequence>
<feature type="region of interest" description="Disordered" evidence="1">
    <location>
        <begin position="112"/>
        <end position="133"/>
    </location>
</feature>
<evidence type="ECO:0000313" key="3">
    <source>
        <dbReference type="Proteomes" id="UP001397290"/>
    </source>
</evidence>
<comment type="caution">
    <text evidence="2">The sequence shown here is derived from an EMBL/GenBank/DDBJ whole genome shotgun (WGS) entry which is preliminary data.</text>
</comment>
<dbReference type="Proteomes" id="UP001397290">
    <property type="component" value="Unassembled WGS sequence"/>
</dbReference>
<evidence type="ECO:0000313" key="2">
    <source>
        <dbReference type="EMBL" id="KAK8143356.1"/>
    </source>
</evidence>
<gene>
    <name evidence="2" type="ORF">G3M48_007361</name>
</gene>
<reference evidence="2 3" key="1">
    <citation type="submission" date="2020-02" db="EMBL/GenBank/DDBJ databases">
        <title>Comparative genomics of the hypocrealean fungal genus Beauvera.</title>
        <authorList>
            <person name="Showalter D.N."/>
            <person name="Bushley K.E."/>
            <person name="Rehner S.A."/>
        </authorList>
    </citation>
    <scope>NUCLEOTIDE SEQUENCE [LARGE SCALE GENOMIC DNA]</scope>
    <source>
        <strain evidence="2 3">ARSEF4384</strain>
    </source>
</reference>
<protein>
    <submittedName>
        <fullName evidence="2">Uncharacterized protein</fullName>
    </submittedName>
</protein>
<dbReference type="AlphaFoldDB" id="A0AAW0RND7"/>
<keyword evidence="3" id="KW-1185">Reference proteome</keyword>
<feature type="compositionally biased region" description="Basic and acidic residues" evidence="1">
    <location>
        <begin position="114"/>
        <end position="129"/>
    </location>
</feature>
<proteinExistence type="predicted"/>
<accession>A0AAW0RND7</accession>
<name>A0AAW0RND7_9HYPO</name>
<dbReference type="EMBL" id="JAAHCF010000523">
    <property type="protein sequence ID" value="KAK8143356.1"/>
    <property type="molecule type" value="Genomic_DNA"/>
</dbReference>